<dbReference type="InterPro" id="IPR029044">
    <property type="entry name" value="Nucleotide-diphossugar_trans"/>
</dbReference>
<reference evidence="2" key="1">
    <citation type="submission" date="2016-10" db="EMBL/GenBank/DDBJ databases">
        <authorList>
            <person name="Varghese N."/>
            <person name="Submissions S."/>
        </authorList>
    </citation>
    <scope>NUCLEOTIDE SEQUENCE [LARGE SCALE GENOMIC DNA]</scope>
    <source>
        <strain evidence="2">DSM 26893</strain>
    </source>
</reference>
<keyword evidence="2" id="KW-1185">Reference proteome</keyword>
<dbReference type="RefSeq" id="WP_091845366.1">
    <property type="nucleotide sequence ID" value="NZ_FOCM01000004.1"/>
</dbReference>
<evidence type="ECO:0008006" key="3">
    <source>
        <dbReference type="Google" id="ProtNLM"/>
    </source>
</evidence>
<organism evidence="1 2">
    <name type="scientific">Palleronia pelagia</name>
    <dbReference type="NCBI Taxonomy" id="387096"/>
    <lineage>
        <taxon>Bacteria</taxon>
        <taxon>Pseudomonadati</taxon>
        <taxon>Pseudomonadota</taxon>
        <taxon>Alphaproteobacteria</taxon>
        <taxon>Rhodobacterales</taxon>
        <taxon>Roseobacteraceae</taxon>
        <taxon>Palleronia</taxon>
    </lineage>
</organism>
<dbReference type="EMBL" id="FOCM01000004">
    <property type="protein sequence ID" value="SEN44692.1"/>
    <property type="molecule type" value="Genomic_DNA"/>
</dbReference>
<sequence>MSERVTAFFVIDGPDMAAQGLLLASSLRARVVHDLDIVAYAPEPGNGAIPDDLRAAYDRLGARVETIAIPADTWKKPFPHGNKIFACLAPRDGDTGVFFDTDMLIGGDLDLRGLAPEGGIAAVPEGKPTWGKTNERWPRAYAHFGMEVPTERVRLTRGRRIEFYPYYNAGFLAFREGAPPAFARRWFDTARDIDWNLAIAQKRPWLDQIALPLTCARFGIPVAVLDERYNYSISDRAFEPNDAAVIHYHRFAHNHGWPFFAPAFDQLVTDLGGRLPHNAASLREGLEQPAHG</sequence>
<evidence type="ECO:0000313" key="2">
    <source>
        <dbReference type="Proteomes" id="UP000199372"/>
    </source>
</evidence>
<dbReference type="SUPFAM" id="SSF53448">
    <property type="entry name" value="Nucleotide-diphospho-sugar transferases"/>
    <property type="match status" value="1"/>
</dbReference>
<protein>
    <recommendedName>
        <fullName evidence="3">Glycosyl transferase family 8</fullName>
    </recommendedName>
</protein>
<dbReference type="OrthoDB" id="7648032at2"/>
<evidence type="ECO:0000313" key="1">
    <source>
        <dbReference type="EMBL" id="SEN44692.1"/>
    </source>
</evidence>
<dbReference type="Gene3D" id="3.90.550.10">
    <property type="entry name" value="Spore Coat Polysaccharide Biosynthesis Protein SpsA, Chain A"/>
    <property type="match status" value="1"/>
</dbReference>
<dbReference type="AlphaFoldDB" id="A0A1H8GL08"/>
<gene>
    <name evidence="1" type="ORF">SAMN04488011_104123</name>
</gene>
<accession>A0A1H8GL08</accession>
<proteinExistence type="predicted"/>
<name>A0A1H8GL08_9RHOB</name>
<dbReference type="Proteomes" id="UP000199372">
    <property type="component" value="Unassembled WGS sequence"/>
</dbReference>